<dbReference type="InterPro" id="IPR003265">
    <property type="entry name" value="HhH-GPD_domain"/>
</dbReference>
<dbReference type="Proteomes" id="UP001412239">
    <property type="component" value="Unassembled WGS sequence"/>
</dbReference>
<keyword evidence="2" id="KW-0539">Nucleus</keyword>
<dbReference type="InterPro" id="IPR011257">
    <property type="entry name" value="DNA_glycosylase"/>
</dbReference>
<dbReference type="EMBL" id="LN891234">
    <property type="protein sequence ID" value="CUS07207.1"/>
    <property type="molecule type" value="Genomic_DNA"/>
</dbReference>
<evidence type="ECO:0000256" key="1">
    <source>
        <dbReference type="ARBA" id="ARBA00004123"/>
    </source>
</evidence>
<dbReference type="PANTHER" id="PTHR15074">
    <property type="entry name" value="METHYL-CPG-BINDING PROTEIN"/>
    <property type="match status" value="1"/>
</dbReference>
<dbReference type="Pfam" id="PF00730">
    <property type="entry name" value="HhH-GPD"/>
    <property type="match status" value="1"/>
</dbReference>
<protein>
    <recommendedName>
        <fullName evidence="4">HhH-GPD domain-containing protein</fullName>
    </recommendedName>
</protein>
<gene>
    <name evidence="5" type="ORF">GSTUAT00008711001</name>
</gene>
<evidence type="ECO:0000259" key="4">
    <source>
        <dbReference type="Pfam" id="PF00730"/>
    </source>
</evidence>
<dbReference type="GO" id="GO:0006285">
    <property type="term" value="P:base-excision repair, AP site formation"/>
    <property type="evidence" value="ECO:0007669"/>
    <property type="project" value="UniProtKB-ARBA"/>
</dbReference>
<keyword evidence="6" id="KW-1185">Reference proteome</keyword>
<evidence type="ECO:0000313" key="6">
    <source>
        <dbReference type="Proteomes" id="UP001412239"/>
    </source>
</evidence>
<dbReference type="SUPFAM" id="SSF48150">
    <property type="entry name" value="DNA-glycosylase"/>
    <property type="match status" value="1"/>
</dbReference>
<organism evidence="5 6">
    <name type="scientific">Tuber aestivum</name>
    <name type="common">summer truffle</name>
    <dbReference type="NCBI Taxonomy" id="59557"/>
    <lineage>
        <taxon>Eukaryota</taxon>
        <taxon>Fungi</taxon>
        <taxon>Dikarya</taxon>
        <taxon>Ascomycota</taxon>
        <taxon>Pezizomycotina</taxon>
        <taxon>Pezizomycetes</taxon>
        <taxon>Pezizales</taxon>
        <taxon>Tuberaceae</taxon>
        <taxon>Tuber</taxon>
    </lineage>
</organism>
<evidence type="ECO:0000256" key="2">
    <source>
        <dbReference type="ARBA" id="ARBA00023242"/>
    </source>
</evidence>
<dbReference type="InterPro" id="IPR045138">
    <property type="entry name" value="MeCP2/MBD4"/>
</dbReference>
<dbReference type="GO" id="GO:0005634">
    <property type="term" value="C:nucleus"/>
    <property type="evidence" value="ECO:0007669"/>
    <property type="project" value="UniProtKB-SubCell"/>
</dbReference>
<comment type="subcellular location">
    <subcellularLocation>
        <location evidence="1">Nucleus</location>
    </subcellularLocation>
</comment>
<feature type="compositionally biased region" description="Basic and acidic residues" evidence="3">
    <location>
        <begin position="59"/>
        <end position="69"/>
    </location>
</feature>
<name>A0A292PL35_9PEZI</name>
<feature type="domain" description="HhH-GPD" evidence="4">
    <location>
        <begin position="160"/>
        <end position="295"/>
    </location>
</feature>
<feature type="region of interest" description="Disordered" evidence="3">
    <location>
        <begin position="1"/>
        <end position="71"/>
    </location>
</feature>
<dbReference type="Gene3D" id="1.10.340.30">
    <property type="entry name" value="Hypothetical protein, domain 2"/>
    <property type="match status" value="1"/>
</dbReference>
<evidence type="ECO:0000256" key="3">
    <source>
        <dbReference type="SAM" id="MobiDB-lite"/>
    </source>
</evidence>
<dbReference type="PANTHER" id="PTHR15074:SF0">
    <property type="entry name" value="METHYL-CPG-BINDING DOMAIN PROTEIN 4-LIKE PROTEIN"/>
    <property type="match status" value="1"/>
</dbReference>
<dbReference type="GO" id="GO:0003824">
    <property type="term" value="F:catalytic activity"/>
    <property type="evidence" value="ECO:0007669"/>
    <property type="project" value="InterPro"/>
</dbReference>
<proteinExistence type="predicted"/>
<dbReference type="AlphaFoldDB" id="A0A292PL35"/>
<evidence type="ECO:0000313" key="5">
    <source>
        <dbReference type="EMBL" id="CUS07207.1"/>
    </source>
</evidence>
<dbReference type="GO" id="GO:0003677">
    <property type="term" value="F:DNA binding"/>
    <property type="evidence" value="ECO:0007669"/>
    <property type="project" value="InterPro"/>
</dbReference>
<feature type="compositionally biased region" description="Basic and acidic residues" evidence="3">
    <location>
        <begin position="41"/>
        <end position="50"/>
    </location>
</feature>
<sequence length="345" mass="39432">MAPRTKNRKPLADKETIPCAATDITNKDRGTETPTRQPRRPAMEVKHGDRAPMGAPLAKIKEGEDSKEHARVRRSLRLQTKTIELGEGTITSSISTTAVTLSRVRGAHRKYRKKKVERIEEKNGGRIPAGVSRREWPPLTAERFGIVQEELAHNPFHLIISTIFLNRTRGSVAKPFLWRCLETWPTPEKLSEASLPELTALIQPLGLHNVRAARLVSLAKTWVTHPPIPFLGTIKYNYPARDTIPFALPEEDGPECGVEQNQRWEIGHLPGVGAYALDSWRIFCCDEFRGNDDRDEWKRVVPKDKELRAYCRWRWAKEGIRWREEADEFVEVEGRDSIREGIDAR</sequence>
<reference evidence="5" key="1">
    <citation type="submission" date="2015-10" db="EMBL/GenBank/DDBJ databases">
        <authorList>
            <person name="Regsiter A."/>
            <person name="william w."/>
        </authorList>
    </citation>
    <scope>NUCLEOTIDE SEQUENCE</scope>
    <source>
        <strain evidence="5">Montdore</strain>
    </source>
</reference>
<accession>A0A292PL35</accession>